<comment type="caution">
    <text evidence="5">The sequence shown here is derived from an EMBL/GenBank/DDBJ whole genome shotgun (WGS) entry which is preliminary data.</text>
</comment>
<sequence length="720" mass="79930">MGNVEAHDFAPVRADERKVLNLSRKVTPKQFVKHLNGEYHDACLTELPWNIRDSVSLYEAMTASFNALSELPVELPLRLPHLSSLDLSHNQLRSLPESFGLLFHLAEIHMQYNRLTALPESFLHLVKLEKIDLSHNEIRHLPENIGNMEKLSRLNVSHNKLKTLPLSLGSPMCRVHLLLAQQNRLESPPQAVCEEGSSSTLEYLRRMYTANCKEFPSKGSDVPLLVFPRHCANKLEPSVNNPHSAQIQYIQEQTHTSHTTNRIKAPLLPPPDATTLTPFQLRDRIIGLIYGAAVGDAIGLACRWMTDDECAFHYGSDSDLIYSKIVQDEHRVLWRQGDWTSNFDQFMVCLESLANWGGVVDELEFARRLQAWAHHGFPELGDSAGVITSEVLREVIRHPNFTVDPHGAASIVVHENNSLDDINTRLDPILESKTTSPNHHANSNNSNHTSPGHASHSDLPTGESHHDHSSPQHSSHGRRLSSSSSLSSLSLCDHIEVAQKLVFISPCHVFGEDNGAVVRASILGIPNFHQLEEVEGNAVRICKTTHSSDKAVASCVFVSLLVALLLQGEMDTLDSESEEGEETEKVVETDKVEQQVSVAMAIAQAHLKDAAGKEKFSALSKHTSFDSFNAQESCDMSHTFKPVEAAMIALHWCGDFRSFICALTKLAGDSSSNCCVGGAILGCRLGYSRLPRPWVEGLRNRQLTWLNTKINHLLDIVGLP</sequence>
<comment type="cofactor">
    <cofactor evidence="3">
        <name>Mg(2+)</name>
        <dbReference type="ChEBI" id="CHEBI:18420"/>
    </cofactor>
    <text evidence="3">Binds 2 magnesium ions per subunit.</text>
</comment>
<keyword evidence="3" id="KW-0460">Magnesium</keyword>
<dbReference type="PANTHER" id="PTHR16222">
    <property type="entry name" value="ADP-RIBOSYLGLYCOHYDROLASE"/>
    <property type="match status" value="1"/>
</dbReference>
<dbReference type="SMART" id="SM00369">
    <property type="entry name" value="LRR_TYP"/>
    <property type="match status" value="4"/>
</dbReference>
<evidence type="ECO:0000256" key="1">
    <source>
        <dbReference type="ARBA" id="ARBA00022614"/>
    </source>
</evidence>
<organism evidence="5 6">
    <name type="scientific">Elysia crispata</name>
    <name type="common">lettuce slug</name>
    <dbReference type="NCBI Taxonomy" id="231223"/>
    <lineage>
        <taxon>Eukaryota</taxon>
        <taxon>Metazoa</taxon>
        <taxon>Spiralia</taxon>
        <taxon>Lophotrochozoa</taxon>
        <taxon>Mollusca</taxon>
        <taxon>Gastropoda</taxon>
        <taxon>Heterobranchia</taxon>
        <taxon>Euthyneura</taxon>
        <taxon>Panpulmonata</taxon>
        <taxon>Sacoglossa</taxon>
        <taxon>Placobranchoidea</taxon>
        <taxon>Plakobranchidae</taxon>
        <taxon>Elysia</taxon>
    </lineage>
</organism>
<name>A0AAE1CYD0_9GAST</name>
<dbReference type="PANTHER" id="PTHR16222:SF28">
    <property type="entry name" value="ADP-RIBOSYLGLYCOHYDROLASE"/>
    <property type="match status" value="1"/>
</dbReference>
<reference evidence="5" key="1">
    <citation type="journal article" date="2023" name="G3 (Bethesda)">
        <title>A reference genome for the long-term kleptoplast-retaining sea slug Elysia crispata morphotype clarki.</title>
        <authorList>
            <person name="Eastman K.E."/>
            <person name="Pendleton A.L."/>
            <person name="Shaikh M.A."/>
            <person name="Suttiyut T."/>
            <person name="Ogas R."/>
            <person name="Tomko P."/>
            <person name="Gavelis G."/>
            <person name="Widhalm J.R."/>
            <person name="Wisecaver J.H."/>
        </authorList>
    </citation>
    <scope>NUCLEOTIDE SEQUENCE</scope>
    <source>
        <strain evidence="5">ECLA1</strain>
    </source>
</reference>
<dbReference type="Proteomes" id="UP001283361">
    <property type="component" value="Unassembled WGS sequence"/>
</dbReference>
<dbReference type="PRINTS" id="PR00019">
    <property type="entry name" value="LEURICHRPT"/>
</dbReference>
<keyword evidence="1" id="KW-0433">Leucine-rich repeat</keyword>
<dbReference type="InterPro" id="IPR005502">
    <property type="entry name" value="Ribosyl_crysJ1"/>
</dbReference>
<dbReference type="InterPro" id="IPR003591">
    <property type="entry name" value="Leu-rich_rpt_typical-subtyp"/>
</dbReference>
<gene>
    <name evidence="5" type="ORF">RRG08_027415</name>
</gene>
<dbReference type="SMART" id="SM00364">
    <property type="entry name" value="LRR_BAC"/>
    <property type="match status" value="4"/>
</dbReference>
<dbReference type="PROSITE" id="PS51450">
    <property type="entry name" value="LRR"/>
    <property type="match status" value="2"/>
</dbReference>
<keyword evidence="3" id="KW-0479">Metal-binding</keyword>
<feature type="binding site" evidence="3">
    <location>
        <position position="672"/>
    </location>
    <ligand>
        <name>Mg(2+)</name>
        <dbReference type="ChEBI" id="CHEBI:18420"/>
        <label>1</label>
    </ligand>
</feature>
<dbReference type="SUPFAM" id="SSF52058">
    <property type="entry name" value="L domain-like"/>
    <property type="match status" value="1"/>
</dbReference>
<evidence type="ECO:0000256" key="3">
    <source>
        <dbReference type="PIRSR" id="PIRSR605502-1"/>
    </source>
</evidence>
<evidence type="ECO:0000313" key="6">
    <source>
        <dbReference type="Proteomes" id="UP001283361"/>
    </source>
</evidence>
<dbReference type="Pfam" id="PF03747">
    <property type="entry name" value="ADP_ribosyl_GH"/>
    <property type="match status" value="2"/>
</dbReference>
<dbReference type="InterPro" id="IPR036705">
    <property type="entry name" value="Ribosyl_crysJ1_sf"/>
</dbReference>
<evidence type="ECO:0000256" key="4">
    <source>
        <dbReference type="SAM" id="MobiDB-lite"/>
    </source>
</evidence>
<feature type="compositionally biased region" description="Low complexity" evidence="4">
    <location>
        <begin position="434"/>
        <end position="451"/>
    </location>
</feature>
<dbReference type="Gene3D" id="3.80.10.10">
    <property type="entry name" value="Ribonuclease Inhibitor"/>
    <property type="match status" value="1"/>
</dbReference>
<keyword evidence="6" id="KW-1185">Reference proteome</keyword>
<accession>A0AAE1CYD0</accession>
<dbReference type="InterPro" id="IPR032675">
    <property type="entry name" value="LRR_dom_sf"/>
</dbReference>
<keyword evidence="2" id="KW-0677">Repeat</keyword>
<feature type="region of interest" description="Disordered" evidence="4">
    <location>
        <begin position="431"/>
        <end position="482"/>
    </location>
</feature>
<dbReference type="InterPro" id="IPR050792">
    <property type="entry name" value="ADP-ribosylglycohydrolase"/>
</dbReference>
<evidence type="ECO:0000313" key="5">
    <source>
        <dbReference type="EMBL" id="KAK3743548.1"/>
    </source>
</evidence>
<dbReference type="Pfam" id="PF13855">
    <property type="entry name" value="LRR_8"/>
    <property type="match status" value="1"/>
</dbReference>
<dbReference type="SUPFAM" id="SSF101478">
    <property type="entry name" value="ADP-ribosylglycohydrolase"/>
    <property type="match status" value="2"/>
</dbReference>
<dbReference type="AlphaFoldDB" id="A0AAE1CYD0"/>
<protein>
    <submittedName>
        <fullName evidence="5">Uncharacterized protein</fullName>
    </submittedName>
</protein>
<dbReference type="EMBL" id="JAWDGP010006302">
    <property type="protein sequence ID" value="KAK3743548.1"/>
    <property type="molecule type" value="Genomic_DNA"/>
</dbReference>
<evidence type="ECO:0000256" key="2">
    <source>
        <dbReference type="ARBA" id="ARBA00022737"/>
    </source>
</evidence>
<proteinExistence type="predicted"/>
<dbReference type="InterPro" id="IPR001611">
    <property type="entry name" value="Leu-rich_rpt"/>
</dbReference>
<feature type="binding site" evidence="3">
    <location>
        <position position="669"/>
    </location>
    <ligand>
        <name>Mg(2+)</name>
        <dbReference type="ChEBI" id="CHEBI:18420"/>
        <label>1</label>
    </ligand>
</feature>
<dbReference type="Gene3D" id="1.10.4080.10">
    <property type="entry name" value="ADP-ribosylation/Crystallin J1"/>
    <property type="match status" value="1"/>
</dbReference>
<dbReference type="GO" id="GO:0046872">
    <property type="term" value="F:metal ion binding"/>
    <property type="evidence" value="ECO:0007669"/>
    <property type="project" value="UniProtKB-KW"/>
</dbReference>
<dbReference type="Pfam" id="PF00560">
    <property type="entry name" value="LRR_1"/>
    <property type="match status" value="1"/>
</dbReference>